<sequence length="161" mass="18055">VGSTDWRSTVNYKEDKVVSLVDVGIFRTKLIMLLMEIQELHISYCHNLRSFSDDVFSFKNSTDLKVCTIEQCDGIECVVSFSSSSSHPFQSLKVLFLYKLLKLSALLKVDGFGSATTSILAPSTTVGVRTEIDKLSLCLVQQASMLVDQTIRFEQEEKKKS</sequence>
<name>A0A7J8VCH4_9ROSI</name>
<feature type="non-terminal residue" evidence="1">
    <location>
        <position position="1"/>
    </location>
</feature>
<organism evidence="1 2">
    <name type="scientific">Gossypium klotzschianum</name>
    <dbReference type="NCBI Taxonomy" id="34286"/>
    <lineage>
        <taxon>Eukaryota</taxon>
        <taxon>Viridiplantae</taxon>
        <taxon>Streptophyta</taxon>
        <taxon>Embryophyta</taxon>
        <taxon>Tracheophyta</taxon>
        <taxon>Spermatophyta</taxon>
        <taxon>Magnoliopsida</taxon>
        <taxon>eudicotyledons</taxon>
        <taxon>Gunneridae</taxon>
        <taxon>Pentapetalae</taxon>
        <taxon>rosids</taxon>
        <taxon>malvids</taxon>
        <taxon>Malvales</taxon>
        <taxon>Malvaceae</taxon>
        <taxon>Malvoideae</taxon>
        <taxon>Gossypium</taxon>
    </lineage>
</organism>
<dbReference type="AlphaFoldDB" id="A0A7J8VCH4"/>
<dbReference type="EMBL" id="JABFAB010000009">
    <property type="protein sequence ID" value="MBA0660515.1"/>
    <property type="molecule type" value="Genomic_DNA"/>
</dbReference>
<dbReference type="OrthoDB" id="10435746at2759"/>
<gene>
    <name evidence="1" type="ORF">Goklo_012524</name>
</gene>
<evidence type="ECO:0000313" key="1">
    <source>
        <dbReference type="EMBL" id="MBA0660515.1"/>
    </source>
</evidence>
<proteinExistence type="predicted"/>
<accession>A0A7J8VCH4</accession>
<reference evidence="1 2" key="1">
    <citation type="journal article" date="2019" name="Genome Biol. Evol.">
        <title>Insights into the evolution of the New World diploid cottons (Gossypium, subgenus Houzingenia) based on genome sequencing.</title>
        <authorList>
            <person name="Grover C.E."/>
            <person name="Arick M.A. 2nd"/>
            <person name="Thrash A."/>
            <person name="Conover J.L."/>
            <person name="Sanders W.S."/>
            <person name="Peterson D.G."/>
            <person name="Frelichowski J.E."/>
            <person name="Scheffler J.A."/>
            <person name="Scheffler B.E."/>
            <person name="Wendel J.F."/>
        </authorList>
    </citation>
    <scope>NUCLEOTIDE SEQUENCE [LARGE SCALE GENOMIC DNA]</scope>
    <source>
        <strain evidence="1">57</strain>
        <tissue evidence="1">Leaf</tissue>
    </source>
</reference>
<dbReference type="Proteomes" id="UP000593573">
    <property type="component" value="Unassembled WGS sequence"/>
</dbReference>
<protein>
    <submittedName>
        <fullName evidence="1">Uncharacterized protein</fullName>
    </submittedName>
</protein>
<evidence type="ECO:0000313" key="2">
    <source>
        <dbReference type="Proteomes" id="UP000593573"/>
    </source>
</evidence>
<comment type="caution">
    <text evidence="1">The sequence shown here is derived from an EMBL/GenBank/DDBJ whole genome shotgun (WGS) entry which is preliminary data.</text>
</comment>
<keyword evidence="2" id="KW-1185">Reference proteome</keyword>